<proteinExistence type="predicted"/>
<keyword evidence="2" id="KW-1185">Reference proteome</keyword>
<gene>
    <name evidence="1" type="ORF">M8818_003735</name>
</gene>
<accession>A0ACC3SH76</accession>
<reference evidence="1" key="1">
    <citation type="submission" date="2024-02" db="EMBL/GenBank/DDBJ databases">
        <title>Metagenome Assembled Genome of Zalaria obscura JY119.</title>
        <authorList>
            <person name="Vighnesh L."/>
            <person name="Jagadeeshwari U."/>
            <person name="Venkata Ramana C."/>
            <person name="Sasikala C."/>
        </authorList>
    </citation>
    <scope>NUCLEOTIDE SEQUENCE</scope>
    <source>
        <strain evidence="1">JY119</strain>
    </source>
</reference>
<protein>
    <submittedName>
        <fullName evidence="1">Uncharacterized protein</fullName>
    </submittedName>
</protein>
<organism evidence="1 2">
    <name type="scientific">Zalaria obscura</name>
    <dbReference type="NCBI Taxonomy" id="2024903"/>
    <lineage>
        <taxon>Eukaryota</taxon>
        <taxon>Fungi</taxon>
        <taxon>Dikarya</taxon>
        <taxon>Ascomycota</taxon>
        <taxon>Pezizomycotina</taxon>
        <taxon>Dothideomycetes</taxon>
        <taxon>Dothideomycetidae</taxon>
        <taxon>Dothideales</taxon>
        <taxon>Zalariaceae</taxon>
        <taxon>Zalaria</taxon>
    </lineage>
</organism>
<dbReference type="Proteomes" id="UP001320706">
    <property type="component" value="Unassembled WGS sequence"/>
</dbReference>
<name>A0ACC3SH76_9PEZI</name>
<comment type="caution">
    <text evidence="1">The sequence shown here is derived from an EMBL/GenBank/DDBJ whole genome shotgun (WGS) entry which is preliminary data.</text>
</comment>
<dbReference type="EMBL" id="JAMKPW020000016">
    <property type="protein sequence ID" value="KAK8210247.1"/>
    <property type="molecule type" value="Genomic_DNA"/>
</dbReference>
<evidence type="ECO:0000313" key="2">
    <source>
        <dbReference type="Proteomes" id="UP001320706"/>
    </source>
</evidence>
<sequence>MPVDDEQADREAVTGSDVHEGQVQSLEIACTPGTNGSPAETDTIKVASLGKRREPIGETDDVDLGDRRTMSAHTSVSPQNHALKRRRFEHLLGSVPQDTSLSDGTEESSDSTIPASFVSGALTSNGNLDPSDDGTLLPLEWEARQHAGYGDGELVLRGEAIERMFTEIQEDAHGVSVRLLQALGHLDGGHDVRPVEFVEKPEPRLEKVYTTAFGERWRERASTLELTASLHAPDVIVPMIGAAVLDKVFRKSVPWQTFEDFEREYSHIMPHARQEQRTRGSDFATTMRLGWMRWLGSKDLPGEEVEEHAQNLADGLALTLQRHIFGPRGRGPRIENDTVMARWADFRKSLTRILWRAMRLKGLIELEQGITVNWLWYYGPQPFNPDTMHYINGHRGGDIAYTMMPGISVCRNGEECIVQTASIIPQFR</sequence>
<evidence type="ECO:0000313" key="1">
    <source>
        <dbReference type="EMBL" id="KAK8210247.1"/>
    </source>
</evidence>